<organism evidence="2 3">
    <name type="scientific">Pseudalkalibacillus berkeleyi</name>
    <dbReference type="NCBI Taxonomy" id="1069813"/>
    <lineage>
        <taxon>Bacteria</taxon>
        <taxon>Bacillati</taxon>
        <taxon>Bacillota</taxon>
        <taxon>Bacilli</taxon>
        <taxon>Bacillales</taxon>
        <taxon>Fictibacillaceae</taxon>
        <taxon>Pseudalkalibacillus</taxon>
    </lineage>
</organism>
<feature type="chain" id="PRO_5046899488" evidence="1">
    <location>
        <begin position="24"/>
        <end position="279"/>
    </location>
</feature>
<name>A0ABS9H3F8_9BACL</name>
<dbReference type="EMBL" id="JAKIJS010000001">
    <property type="protein sequence ID" value="MCF6138611.1"/>
    <property type="molecule type" value="Genomic_DNA"/>
</dbReference>
<evidence type="ECO:0000256" key="1">
    <source>
        <dbReference type="SAM" id="SignalP"/>
    </source>
</evidence>
<comment type="caution">
    <text evidence="2">The sequence shown here is derived from an EMBL/GenBank/DDBJ whole genome shotgun (WGS) entry which is preliminary data.</text>
</comment>
<evidence type="ECO:0000313" key="3">
    <source>
        <dbReference type="Proteomes" id="UP001649381"/>
    </source>
</evidence>
<dbReference type="Proteomes" id="UP001649381">
    <property type="component" value="Unassembled WGS sequence"/>
</dbReference>
<evidence type="ECO:0000313" key="2">
    <source>
        <dbReference type="EMBL" id="MCF6138611.1"/>
    </source>
</evidence>
<keyword evidence="3" id="KW-1185">Reference proteome</keyword>
<accession>A0ABS9H3F8</accession>
<gene>
    <name evidence="2" type="ORF">L2716_12810</name>
</gene>
<reference evidence="2 3" key="1">
    <citation type="submission" date="2022-01" db="EMBL/GenBank/DDBJ databases">
        <title>Alkalihalobacillus sp. EGI L200015, a novel bacterium isolated from a salt lake sediment.</title>
        <authorList>
            <person name="Gao L."/>
            <person name="Fang B.-Z."/>
            <person name="Li W.-J."/>
        </authorList>
    </citation>
    <scope>NUCLEOTIDE SEQUENCE [LARGE SCALE GENOMIC DNA]</scope>
    <source>
        <strain evidence="2 3">KCTC 12718</strain>
    </source>
</reference>
<proteinExistence type="predicted"/>
<protein>
    <submittedName>
        <fullName evidence="2">Uncharacterized protein</fullName>
    </submittedName>
</protein>
<keyword evidence="1" id="KW-0732">Signal</keyword>
<feature type="signal peptide" evidence="1">
    <location>
        <begin position="1"/>
        <end position="23"/>
    </location>
</feature>
<sequence length="279" mass="31759">MNMKRLLISCVVLLFIFPSSLYANSINVEYLPSIFDDGTQIPERIEWKSWDETSEIVPKDSVFEVVDYETGLYFKVQRRAGSKHADVQPLTTIDTAIMKAIYDGKWSWKRRAIFIRSGSHLIPASMHGMPHGAGALANNFPGHFCIHLPNSTTHSSSKEDPSHQLMILKAAGKLDQYLNKATSEQIAFAFINGINQEDNAIVRKTIRPAKNVRTLRKIFFINPDVPRFKQQPTSLMVVEYPVELTVRTRQGLTKEKAVLYLERESLTSRWYVNVAKSTL</sequence>
<dbReference type="RefSeq" id="WP_236335839.1">
    <property type="nucleotide sequence ID" value="NZ_JAKIJS010000001.1"/>
</dbReference>